<accession>A0A151AUB6</accession>
<evidence type="ECO:0008006" key="3">
    <source>
        <dbReference type="Google" id="ProtNLM"/>
    </source>
</evidence>
<proteinExistence type="predicted"/>
<comment type="caution">
    <text evidence="1">The sequence shown here is derived from an EMBL/GenBank/DDBJ whole genome shotgun (WGS) entry which is preliminary data.</text>
</comment>
<dbReference type="STRING" id="1121338.CLTEP_24190"/>
<dbReference type="RefSeq" id="WP_066827017.1">
    <property type="nucleotide sequence ID" value="NZ_LTBA01000050.1"/>
</dbReference>
<evidence type="ECO:0000313" key="2">
    <source>
        <dbReference type="Proteomes" id="UP000075531"/>
    </source>
</evidence>
<keyword evidence="2" id="KW-1185">Reference proteome</keyword>
<dbReference type="AlphaFoldDB" id="A0A151AUB6"/>
<evidence type="ECO:0000313" key="1">
    <source>
        <dbReference type="EMBL" id="KYH31140.1"/>
    </source>
</evidence>
<dbReference type="InterPro" id="IPR019644">
    <property type="entry name" value="DUF2508"/>
</dbReference>
<reference evidence="1 2" key="1">
    <citation type="submission" date="2016-02" db="EMBL/GenBank/DDBJ databases">
        <title>Genome sequence of Clostridium tepidiprofundi DSM 19306.</title>
        <authorList>
            <person name="Poehlein A."/>
            <person name="Daniel R."/>
        </authorList>
    </citation>
    <scope>NUCLEOTIDE SEQUENCE [LARGE SCALE GENOMIC DNA]</scope>
    <source>
        <strain evidence="1 2">DSM 19306</strain>
    </source>
</reference>
<organism evidence="1 2">
    <name type="scientific">Clostridium tepidiprofundi DSM 19306</name>
    <dbReference type="NCBI Taxonomy" id="1121338"/>
    <lineage>
        <taxon>Bacteria</taxon>
        <taxon>Bacillati</taxon>
        <taxon>Bacillota</taxon>
        <taxon>Clostridia</taxon>
        <taxon>Eubacteriales</taxon>
        <taxon>Clostridiaceae</taxon>
        <taxon>Clostridium</taxon>
    </lineage>
</organism>
<sequence length="89" mass="10878">MNKNRILNILFENVKYTNEQREILDELERAKLEWKIASEYFEQVNEPELIDYAIYKEETAKAKFMHYLSKAKEKDIEIDYKYCLNRFSS</sequence>
<dbReference type="Proteomes" id="UP000075531">
    <property type="component" value="Unassembled WGS sequence"/>
</dbReference>
<dbReference type="PATRIC" id="fig|1121338.3.peg.2502"/>
<protein>
    <recommendedName>
        <fullName evidence="3">DUF2508 domain-containing protein</fullName>
    </recommendedName>
</protein>
<dbReference type="Pfam" id="PF10704">
    <property type="entry name" value="DUF2508"/>
    <property type="match status" value="1"/>
</dbReference>
<dbReference type="EMBL" id="LTBA01000050">
    <property type="protein sequence ID" value="KYH31140.1"/>
    <property type="molecule type" value="Genomic_DNA"/>
</dbReference>
<name>A0A151AUB6_9CLOT</name>
<gene>
    <name evidence="1" type="ORF">CLTEP_24190</name>
</gene>
<dbReference type="OrthoDB" id="1809893at2"/>